<dbReference type="CDD" id="cd04301">
    <property type="entry name" value="NAT_SF"/>
    <property type="match status" value="1"/>
</dbReference>
<dbReference type="PANTHER" id="PTHR43877">
    <property type="entry name" value="AMINOALKYLPHOSPHONATE N-ACETYLTRANSFERASE-RELATED-RELATED"/>
    <property type="match status" value="1"/>
</dbReference>
<dbReference type="InterPro" id="IPR016181">
    <property type="entry name" value="Acyl_CoA_acyltransferase"/>
</dbReference>
<dbReference type="Proteomes" id="UP000051035">
    <property type="component" value="Unassembled WGS sequence"/>
</dbReference>
<dbReference type="EMBL" id="LJVA01000060">
    <property type="protein sequence ID" value="KPL09690.1"/>
    <property type="molecule type" value="Genomic_DNA"/>
</dbReference>
<evidence type="ECO:0000256" key="1">
    <source>
        <dbReference type="ARBA" id="ARBA00022679"/>
    </source>
</evidence>
<sequence length="158" mass="18131">MMDLDIRLWRQKDLPAIRELLSELVEVTHGPEPDLSLDHLTEIFGHMERFTDFYLNLVATCEGDIAGFLSIVFYRSLFHRAGTALVSELVVGRRHRDRGVGRMLIERAKEEAQSRGLDELEVSTETDNQDARTFYRRCGFDEEHVLLGMEFGSGANEE</sequence>
<dbReference type="PROSITE" id="PS51186">
    <property type="entry name" value="GNAT"/>
    <property type="match status" value="1"/>
</dbReference>
<proteinExistence type="predicted"/>
<evidence type="ECO:0000259" key="3">
    <source>
        <dbReference type="PROSITE" id="PS51186"/>
    </source>
</evidence>
<evidence type="ECO:0000256" key="2">
    <source>
        <dbReference type="ARBA" id="ARBA00023315"/>
    </source>
</evidence>
<keyword evidence="1" id="KW-0808">Transferase</keyword>
<dbReference type="Pfam" id="PF00583">
    <property type="entry name" value="Acetyltransf_1"/>
    <property type="match status" value="1"/>
</dbReference>
<protein>
    <recommendedName>
        <fullName evidence="3">N-acetyltransferase domain-containing protein</fullName>
    </recommendedName>
</protein>
<accession>A0A0S8JJC1</accession>
<evidence type="ECO:0000313" key="4">
    <source>
        <dbReference type="EMBL" id="KPL09690.1"/>
    </source>
</evidence>
<dbReference type="InterPro" id="IPR000182">
    <property type="entry name" value="GNAT_dom"/>
</dbReference>
<gene>
    <name evidence="4" type="ORF">AMJ71_05795</name>
</gene>
<dbReference type="Gene3D" id="3.40.630.30">
    <property type="match status" value="1"/>
</dbReference>
<dbReference type="GO" id="GO:0016747">
    <property type="term" value="F:acyltransferase activity, transferring groups other than amino-acyl groups"/>
    <property type="evidence" value="ECO:0007669"/>
    <property type="project" value="InterPro"/>
</dbReference>
<comment type="caution">
    <text evidence="4">The sequence shown here is derived from an EMBL/GenBank/DDBJ whole genome shotgun (WGS) entry which is preliminary data.</text>
</comment>
<reference evidence="4 5" key="1">
    <citation type="journal article" date="2015" name="Microbiome">
        <title>Genomic resolution of linkages in carbon, nitrogen, and sulfur cycling among widespread estuary sediment bacteria.</title>
        <authorList>
            <person name="Baker B.J."/>
            <person name="Lazar C.S."/>
            <person name="Teske A.P."/>
            <person name="Dick G.J."/>
        </authorList>
    </citation>
    <scope>NUCLEOTIDE SEQUENCE [LARGE SCALE GENOMIC DNA]</scope>
    <source>
        <strain evidence="4">SM1_40</strain>
    </source>
</reference>
<dbReference type="InterPro" id="IPR050832">
    <property type="entry name" value="Bact_Acetyltransf"/>
</dbReference>
<organism evidence="4 5">
    <name type="scientific">candidate division TA06 bacterium SM1_40</name>
    <dbReference type="NCBI Taxonomy" id="1703773"/>
    <lineage>
        <taxon>Bacteria</taxon>
        <taxon>Bacteria division TA06</taxon>
    </lineage>
</organism>
<dbReference type="AlphaFoldDB" id="A0A0S8JJC1"/>
<keyword evidence="2" id="KW-0012">Acyltransferase</keyword>
<dbReference type="SUPFAM" id="SSF55729">
    <property type="entry name" value="Acyl-CoA N-acyltransferases (Nat)"/>
    <property type="match status" value="1"/>
</dbReference>
<feature type="domain" description="N-acetyltransferase" evidence="3">
    <location>
        <begin position="4"/>
        <end position="158"/>
    </location>
</feature>
<name>A0A0S8JJC1_UNCT6</name>
<evidence type="ECO:0000313" key="5">
    <source>
        <dbReference type="Proteomes" id="UP000051035"/>
    </source>
</evidence>